<dbReference type="Proteomes" id="UP000251197">
    <property type="component" value="Unassembled WGS sequence"/>
</dbReference>
<reference evidence="1 2" key="1">
    <citation type="submission" date="2018-06" db="EMBL/GenBank/DDBJ databases">
        <authorList>
            <consortium name="Pathogen Informatics"/>
            <person name="Doyle S."/>
        </authorList>
    </citation>
    <scope>NUCLEOTIDE SEQUENCE [LARGE SCALE GENOMIC DNA]</scope>
    <source>
        <strain evidence="1 2">NCTC12120</strain>
    </source>
</reference>
<organism evidence="1 2">
    <name type="scientific">Cedecea neteri</name>
    <dbReference type="NCBI Taxonomy" id="158822"/>
    <lineage>
        <taxon>Bacteria</taxon>
        <taxon>Pseudomonadati</taxon>
        <taxon>Pseudomonadota</taxon>
        <taxon>Gammaproteobacteria</taxon>
        <taxon>Enterobacterales</taxon>
        <taxon>Enterobacteriaceae</taxon>
        <taxon>Cedecea</taxon>
    </lineage>
</organism>
<accession>A0A2X3IKA6</accession>
<proteinExistence type="predicted"/>
<dbReference type="EMBL" id="UAVU01000009">
    <property type="protein sequence ID" value="SQC92732.1"/>
    <property type="molecule type" value="Genomic_DNA"/>
</dbReference>
<dbReference type="AlphaFoldDB" id="A0A2X3IKA6"/>
<evidence type="ECO:0000313" key="2">
    <source>
        <dbReference type="Proteomes" id="UP000251197"/>
    </source>
</evidence>
<sequence>MDKIKLSDQLGAMAIVDALHAQQIAVDEHLDLPLLKQKISQRIRDLLSEVRHGCE</sequence>
<evidence type="ECO:0000313" key="1">
    <source>
        <dbReference type="EMBL" id="SQC92732.1"/>
    </source>
</evidence>
<protein>
    <submittedName>
        <fullName evidence="1">Uncharacterized protein</fullName>
    </submittedName>
</protein>
<gene>
    <name evidence="1" type="ORF">NCTC12120_05932</name>
</gene>
<name>A0A2X3IKA6_9ENTR</name>